<organism evidence="1 2">
    <name type="scientific">Corynebacterium mastitidis</name>
    <dbReference type="NCBI Taxonomy" id="161890"/>
    <lineage>
        <taxon>Bacteria</taxon>
        <taxon>Bacillati</taxon>
        <taxon>Actinomycetota</taxon>
        <taxon>Actinomycetes</taxon>
        <taxon>Mycobacteriales</taxon>
        <taxon>Corynebacteriaceae</taxon>
        <taxon>Corynebacterium</taxon>
    </lineage>
</organism>
<evidence type="ECO:0000313" key="1">
    <source>
        <dbReference type="EMBL" id="MEJ4099071.1"/>
    </source>
</evidence>
<dbReference type="Proteomes" id="UP001359781">
    <property type="component" value="Unassembled WGS sequence"/>
</dbReference>
<sequence length="115" mass="12811">MSAEVYLTASAPGLTTEQVRQAVLSQPQVRALDEVIHLGEARMTVEEADPGEIWIDLLNHDGDNSEEAFRAFDSVYAYLAQTTSWDLWTGYDDVPTLCERTGVTMKHRPLLARAS</sequence>
<proteinExistence type="predicted"/>
<dbReference type="EMBL" id="JBAHVJ010000002">
    <property type="protein sequence ID" value="MEJ4099071.1"/>
    <property type="molecule type" value="Genomic_DNA"/>
</dbReference>
<reference evidence="1 2" key="1">
    <citation type="submission" date="2024-02" db="EMBL/GenBank/DDBJ databases">
        <title>Whole genome sequencing and characterization of Corynebacterium isolated from the ocular surface of dry eye disease sufferers.</title>
        <authorList>
            <person name="Naqvi M."/>
        </authorList>
    </citation>
    <scope>NUCLEOTIDE SEQUENCE [LARGE SCALE GENOMIC DNA]</scope>
    <source>
        <strain evidence="1 2">PCRF</strain>
    </source>
</reference>
<accession>A0ABU8NVR3</accession>
<dbReference type="RefSeq" id="WP_337889653.1">
    <property type="nucleotide sequence ID" value="NZ_JBAHVI010000003.1"/>
</dbReference>
<gene>
    <name evidence="1" type="ORF">V5S96_01655</name>
</gene>
<protein>
    <submittedName>
        <fullName evidence="1">Uncharacterized protein</fullName>
    </submittedName>
</protein>
<evidence type="ECO:0000313" key="2">
    <source>
        <dbReference type="Proteomes" id="UP001359781"/>
    </source>
</evidence>
<keyword evidence="2" id="KW-1185">Reference proteome</keyword>
<comment type="caution">
    <text evidence="1">The sequence shown here is derived from an EMBL/GenBank/DDBJ whole genome shotgun (WGS) entry which is preliminary data.</text>
</comment>
<name>A0ABU8NVR3_9CORY</name>